<dbReference type="InterPro" id="IPR027417">
    <property type="entry name" value="P-loop_NTPase"/>
</dbReference>
<keyword evidence="2" id="KW-0067">ATP-binding</keyword>
<evidence type="ECO:0000256" key="2">
    <source>
        <dbReference type="ARBA" id="ARBA00022840"/>
    </source>
</evidence>
<dbReference type="GO" id="GO:0005829">
    <property type="term" value="C:cytosol"/>
    <property type="evidence" value="ECO:0007669"/>
    <property type="project" value="TreeGrafter"/>
</dbReference>
<name>A0A1I6IQF0_9EURY</name>
<keyword evidence="1" id="KW-0547">Nucleotide-binding</keyword>
<organism evidence="4 5">
    <name type="scientific">Halogeometricum limi</name>
    <dbReference type="NCBI Taxonomy" id="555875"/>
    <lineage>
        <taxon>Archaea</taxon>
        <taxon>Methanobacteriati</taxon>
        <taxon>Methanobacteriota</taxon>
        <taxon>Stenosarchaea group</taxon>
        <taxon>Halobacteria</taxon>
        <taxon>Halobacteriales</taxon>
        <taxon>Haloferacaceae</taxon>
        <taxon>Halogeometricum</taxon>
    </lineage>
</organism>
<dbReference type="Proteomes" id="UP000243250">
    <property type="component" value="Unassembled WGS sequence"/>
</dbReference>
<dbReference type="STRING" id="555875.SAMN04488124_3507"/>
<dbReference type="GO" id="GO:0016887">
    <property type="term" value="F:ATP hydrolysis activity"/>
    <property type="evidence" value="ECO:0007669"/>
    <property type="project" value="TreeGrafter"/>
</dbReference>
<dbReference type="InterPro" id="IPR050625">
    <property type="entry name" value="ParA/MinD_ATPase"/>
</dbReference>
<accession>A0A1I6IQF0</accession>
<protein>
    <submittedName>
        <fullName evidence="4">Septum site-determining protein MinD</fullName>
    </submittedName>
</protein>
<proteinExistence type="predicted"/>
<dbReference type="SUPFAM" id="SSF52540">
    <property type="entry name" value="P-loop containing nucleoside triphosphate hydrolases"/>
    <property type="match status" value="1"/>
</dbReference>
<sequence length="203" mass="20512">MLAIAGGKGGCGKTTTTLGLATALSDRTLVADADTDMPNLHSLAGVPRRVPAGDVGHVHPDDDGVVVCPAPPTDANECRDDGAYLDGVRDAATGPVLVDCPAGAGPDAVAPLRRADGAVLVTPPCAPALRDTVKTAAMADALGTPVVGVVLVRTSVAPPEIASLFGCPILGVVPSVEAPVLEHERVRRAYRNVATELHAGKEL</sequence>
<dbReference type="EMBL" id="FOYS01000007">
    <property type="protein sequence ID" value="SFR68964.1"/>
    <property type="molecule type" value="Genomic_DNA"/>
</dbReference>
<dbReference type="Gene3D" id="3.40.50.300">
    <property type="entry name" value="P-loop containing nucleotide triphosphate hydrolases"/>
    <property type="match status" value="1"/>
</dbReference>
<dbReference type="AlphaFoldDB" id="A0A1I6IQF0"/>
<evidence type="ECO:0000313" key="4">
    <source>
        <dbReference type="EMBL" id="SFR68964.1"/>
    </source>
</evidence>
<dbReference type="PANTHER" id="PTHR43384">
    <property type="entry name" value="SEPTUM SITE-DETERMINING PROTEIN MIND HOMOLOG, CHLOROPLASTIC-RELATED"/>
    <property type="match status" value="1"/>
</dbReference>
<dbReference type="GO" id="GO:0009898">
    <property type="term" value="C:cytoplasmic side of plasma membrane"/>
    <property type="evidence" value="ECO:0007669"/>
    <property type="project" value="TreeGrafter"/>
</dbReference>
<dbReference type="Pfam" id="PF01656">
    <property type="entry name" value="CbiA"/>
    <property type="match status" value="1"/>
</dbReference>
<gene>
    <name evidence="4" type="ORF">SAMN04488124_3507</name>
</gene>
<dbReference type="GO" id="GO:0051782">
    <property type="term" value="P:negative regulation of cell division"/>
    <property type="evidence" value="ECO:0007669"/>
    <property type="project" value="TreeGrafter"/>
</dbReference>
<dbReference type="RefSeq" id="WP_089883341.1">
    <property type="nucleotide sequence ID" value="NZ_FOYS01000007.1"/>
</dbReference>
<evidence type="ECO:0000259" key="3">
    <source>
        <dbReference type="Pfam" id="PF01656"/>
    </source>
</evidence>
<dbReference type="OrthoDB" id="238619at2157"/>
<keyword evidence="5" id="KW-1185">Reference proteome</keyword>
<dbReference type="GO" id="GO:0005524">
    <property type="term" value="F:ATP binding"/>
    <property type="evidence" value="ECO:0007669"/>
    <property type="project" value="UniProtKB-KW"/>
</dbReference>
<dbReference type="InterPro" id="IPR002586">
    <property type="entry name" value="CobQ/CobB/MinD/ParA_Nub-bd_dom"/>
</dbReference>
<dbReference type="PANTHER" id="PTHR43384:SF6">
    <property type="entry name" value="SEPTUM SITE-DETERMINING PROTEIN MIND HOMOLOG, CHLOROPLASTIC"/>
    <property type="match status" value="1"/>
</dbReference>
<evidence type="ECO:0000313" key="5">
    <source>
        <dbReference type="Proteomes" id="UP000243250"/>
    </source>
</evidence>
<feature type="domain" description="CobQ/CobB/MinD/ParA nucleotide binding" evidence="3">
    <location>
        <begin position="2"/>
        <end position="175"/>
    </location>
</feature>
<evidence type="ECO:0000256" key="1">
    <source>
        <dbReference type="ARBA" id="ARBA00022741"/>
    </source>
</evidence>
<reference evidence="5" key="1">
    <citation type="submission" date="2016-10" db="EMBL/GenBank/DDBJ databases">
        <authorList>
            <person name="Varghese N."/>
            <person name="Submissions S."/>
        </authorList>
    </citation>
    <scope>NUCLEOTIDE SEQUENCE [LARGE SCALE GENOMIC DNA]</scope>
    <source>
        <strain evidence="5">CGMCC 1.8711</strain>
    </source>
</reference>